<keyword evidence="6 7" id="KW-0694">RNA-binding</keyword>
<dbReference type="EC" id="3.1.26.5" evidence="7 8"/>
<dbReference type="Proteomes" id="UP000193200">
    <property type="component" value="Unassembled WGS sequence"/>
</dbReference>
<dbReference type="GO" id="GO:0000049">
    <property type="term" value="F:tRNA binding"/>
    <property type="evidence" value="ECO:0007669"/>
    <property type="project" value="UniProtKB-UniRule"/>
</dbReference>
<keyword evidence="10" id="KW-1185">Reference proteome</keyword>
<dbReference type="InterPro" id="IPR020539">
    <property type="entry name" value="RNase_P_CS"/>
</dbReference>
<reference evidence="9 10" key="1">
    <citation type="submission" date="2017-03" db="EMBL/GenBank/DDBJ databases">
        <authorList>
            <person name="Afonso C.L."/>
            <person name="Miller P.J."/>
            <person name="Scott M.A."/>
            <person name="Spackman E."/>
            <person name="Goraichik I."/>
            <person name="Dimitrov K.M."/>
            <person name="Suarez D.L."/>
            <person name="Swayne D.E."/>
        </authorList>
    </citation>
    <scope>NUCLEOTIDE SEQUENCE [LARGE SCALE GENOMIC DNA]</scope>
    <source>
        <strain evidence="9 10">CECT 7691</strain>
    </source>
</reference>
<keyword evidence="3 7" id="KW-0540">Nuclease</keyword>
<dbReference type="PANTHER" id="PTHR33992">
    <property type="entry name" value="RIBONUCLEASE P PROTEIN COMPONENT"/>
    <property type="match status" value="1"/>
</dbReference>
<dbReference type="InterPro" id="IPR000100">
    <property type="entry name" value="RNase_P"/>
</dbReference>
<dbReference type="EMBL" id="FWFR01000001">
    <property type="protein sequence ID" value="SLN25354.1"/>
    <property type="molecule type" value="Genomic_DNA"/>
</dbReference>
<dbReference type="PANTHER" id="PTHR33992:SF1">
    <property type="entry name" value="RIBONUCLEASE P PROTEIN COMPONENT"/>
    <property type="match status" value="1"/>
</dbReference>
<dbReference type="SUPFAM" id="SSF54211">
    <property type="entry name" value="Ribosomal protein S5 domain 2-like"/>
    <property type="match status" value="1"/>
</dbReference>
<dbReference type="InterPro" id="IPR020568">
    <property type="entry name" value="Ribosomal_Su5_D2-typ_SF"/>
</dbReference>
<name>A0A1Y5RTW8_9PROT</name>
<evidence type="ECO:0000256" key="8">
    <source>
        <dbReference type="NCBIfam" id="TIGR00188"/>
    </source>
</evidence>
<dbReference type="InterPro" id="IPR014721">
    <property type="entry name" value="Ribsml_uS5_D2-typ_fold_subgr"/>
</dbReference>
<dbReference type="HAMAP" id="MF_00227">
    <property type="entry name" value="RNase_P"/>
    <property type="match status" value="1"/>
</dbReference>
<dbReference type="RefSeq" id="WP_085882042.1">
    <property type="nucleotide sequence ID" value="NZ_FWFR01000001.1"/>
</dbReference>
<keyword evidence="4 7" id="KW-0255">Endonuclease</keyword>
<keyword evidence="5 7" id="KW-0378">Hydrolase</keyword>
<dbReference type="AlphaFoldDB" id="A0A1Y5RTW8"/>
<dbReference type="PROSITE" id="PS00648">
    <property type="entry name" value="RIBONUCLEASE_P"/>
    <property type="match status" value="1"/>
</dbReference>
<comment type="subunit">
    <text evidence="7">Consists of a catalytic RNA component (M1 or rnpB) and a protein subunit.</text>
</comment>
<dbReference type="NCBIfam" id="TIGR00188">
    <property type="entry name" value="rnpA"/>
    <property type="match status" value="1"/>
</dbReference>
<evidence type="ECO:0000256" key="7">
    <source>
        <dbReference type="HAMAP-Rule" id="MF_00227"/>
    </source>
</evidence>
<dbReference type="InParanoid" id="A0A1Y5RTW8"/>
<dbReference type="Pfam" id="PF00825">
    <property type="entry name" value="Ribonuclease_P"/>
    <property type="match status" value="1"/>
</dbReference>
<dbReference type="GO" id="GO:0030677">
    <property type="term" value="C:ribonuclease P complex"/>
    <property type="evidence" value="ECO:0007669"/>
    <property type="project" value="TreeGrafter"/>
</dbReference>
<keyword evidence="2 7" id="KW-0819">tRNA processing</keyword>
<protein>
    <recommendedName>
        <fullName evidence="7 8">Ribonuclease P protein component</fullName>
        <shortName evidence="7">RNase P protein</shortName>
        <shortName evidence="7">RNaseP protein</shortName>
        <ecNumber evidence="7 8">3.1.26.5</ecNumber>
    </recommendedName>
    <alternativeName>
        <fullName evidence="7">Protein C5</fullName>
    </alternativeName>
</protein>
<evidence type="ECO:0000256" key="5">
    <source>
        <dbReference type="ARBA" id="ARBA00022801"/>
    </source>
</evidence>
<sequence length="127" mass="14389">MRHLKRRADFLRIAAKGRKCAAPGLVLQAALSRHEERPRIGFTVTRKVGNAVTRNRAKRRLRALAMEILAPHAHSDYDYVLIGRGTTPGRPFDALRRDLEKSMRKLQVWADERADAANHAQDDGSRP</sequence>
<evidence type="ECO:0000256" key="4">
    <source>
        <dbReference type="ARBA" id="ARBA00022759"/>
    </source>
</evidence>
<comment type="function">
    <text evidence="1 7">RNaseP catalyzes the removal of the 5'-leader sequence from pre-tRNA to produce the mature 5'-terminus. It can also cleave other RNA substrates such as 4.5S RNA. The protein component plays an auxiliary but essential role in vivo by binding to the 5'-leader sequence and broadening the substrate specificity of the ribozyme.</text>
</comment>
<dbReference type="Gene3D" id="3.30.230.10">
    <property type="match status" value="1"/>
</dbReference>
<dbReference type="GO" id="GO:0001682">
    <property type="term" value="P:tRNA 5'-leader removal"/>
    <property type="evidence" value="ECO:0007669"/>
    <property type="project" value="UniProtKB-UniRule"/>
</dbReference>
<accession>A0A1Y5RTW8</accession>
<evidence type="ECO:0000256" key="1">
    <source>
        <dbReference type="ARBA" id="ARBA00002663"/>
    </source>
</evidence>
<evidence type="ECO:0000256" key="2">
    <source>
        <dbReference type="ARBA" id="ARBA00022694"/>
    </source>
</evidence>
<dbReference type="GO" id="GO:0042781">
    <property type="term" value="F:3'-tRNA processing endoribonuclease activity"/>
    <property type="evidence" value="ECO:0007669"/>
    <property type="project" value="TreeGrafter"/>
</dbReference>
<organism evidence="9 10">
    <name type="scientific">Oceanibacterium hippocampi</name>
    <dbReference type="NCBI Taxonomy" id="745714"/>
    <lineage>
        <taxon>Bacteria</taxon>
        <taxon>Pseudomonadati</taxon>
        <taxon>Pseudomonadota</taxon>
        <taxon>Alphaproteobacteria</taxon>
        <taxon>Sneathiellales</taxon>
        <taxon>Sneathiellaceae</taxon>
        <taxon>Oceanibacterium</taxon>
    </lineage>
</organism>
<evidence type="ECO:0000256" key="6">
    <source>
        <dbReference type="ARBA" id="ARBA00022884"/>
    </source>
</evidence>
<proteinExistence type="inferred from homology"/>
<dbReference type="OrthoDB" id="9810867at2"/>
<evidence type="ECO:0000313" key="10">
    <source>
        <dbReference type="Proteomes" id="UP000193200"/>
    </source>
</evidence>
<comment type="catalytic activity">
    <reaction evidence="7">
        <text>Endonucleolytic cleavage of RNA, removing 5'-extranucleotides from tRNA precursor.</text>
        <dbReference type="EC" id="3.1.26.5"/>
    </reaction>
</comment>
<dbReference type="GO" id="GO:0004526">
    <property type="term" value="F:ribonuclease P activity"/>
    <property type="evidence" value="ECO:0007669"/>
    <property type="project" value="UniProtKB-UniRule"/>
</dbReference>
<evidence type="ECO:0000313" key="9">
    <source>
        <dbReference type="EMBL" id="SLN25354.1"/>
    </source>
</evidence>
<comment type="similarity">
    <text evidence="7">Belongs to the RnpA family.</text>
</comment>
<evidence type="ECO:0000256" key="3">
    <source>
        <dbReference type="ARBA" id="ARBA00022722"/>
    </source>
</evidence>
<gene>
    <name evidence="7 9" type="primary">rnpA</name>
    <name evidence="9" type="ORF">OCH7691_00733</name>
</gene>